<dbReference type="Proteomes" id="UP000259273">
    <property type="component" value="Unassembled WGS sequence"/>
</dbReference>
<accession>A0A3C1KLM8</accession>
<feature type="transmembrane region" description="Helical" evidence="2">
    <location>
        <begin position="80"/>
        <end position="108"/>
    </location>
</feature>
<feature type="region of interest" description="Disordered" evidence="1">
    <location>
        <begin position="1335"/>
        <end position="1375"/>
    </location>
</feature>
<feature type="compositionally biased region" description="Low complexity" evidence="1">
    <location>
        <begin position="1354"/>
        <end position="1375"/>
    </location>
</feature>
<reference evidence="4 5" key="1">
    <citation type="journal article" date="2018" name="Nat. Biotechnol.">
        <title>A standardized bacterial taxonomy based on genome phylogeny substantially revises the tree of life.</title>
        <authorList>
            <person name="Parks D.H."/>
            <person name="Chuvochina M."/>
            <person name="Waite D.W."/>
            <person name="Rinke C."/>
            <person name="Skarshewski A."/>
            <person name="Chaumeil P.A."/>
            <person name="Hugenholtz P."/>
        </authorList>
    </citation>
    <scope>NUCLEOTIDE SEQUENCE [LARGE SCALE GENOMIC DNA]</scope>
    <source>
        <strain evidence="4">UBA9158</strain>
    </source>
</reference>
<evidence type="ECO:0000259" key="3">
    <source>
        <dbReference type="Pfam" id="PF13116"/>
    </source>
</evidence>
<dbReference type="PANTHER" id="PTHR38690:SF1">
    <property type="entry name" value="PROTEASE"/>
    <property type="match status" value="1"/>
</dbReference>
<keyword evidence="2" id="KW-0812">Transmembrane</keyword>
<keyword evidence="2" id="KW-1133">Transmembrane helix</keyword>
<proteinExistence type="predicted"/>
<evidence type="ECO:0000256" key="1">
    <source>
        <dbReference type="SAM" id="MobiDB-lite"/>
    </source>
</evidence>
<comment type="caution">
    <text evidence="4">The sequence shown here is derived from an EMBL/GenBank/DDBJ whole genome shotgun (WGS) entry which is preliminary data.</text>
</comment>
<evidence type="ECO:0000313" key="5">
    <source>
        <dbReference type="Proteomes" id="UP000259273"/>
    </source>
</evidence>
<dbReference type="STRING" id="1121937.GCA_000423125_03009"/>
<dbReference type="InterPro" id="IPR011836">
    <property type="entry name" value="YhdP"/>
</dbReference>
<keyword evidence="2" id="KW-0472">Membrane</keyword>
<dbReference type="InterPro" id="IPR025263">
    <property type="entry name" value="YhdP_central"/>
</dbReference>
<gene>
    <name evidence="4" type="ORF">DCP75_05245</name>
</gene>
<protein>
    <recommendedName>
        <fullName evidence="3">YhdP central domain-containing protein</fullName>
    </recommendedName>
</protein>
<dbReference type="EMBL" id="DMND01000076">
    <property type="protein sequence ID" value="HAN27116.1"/>
    <property type="molecule type" value="Genomic_DNA"/>
</dbReference>
<dbReference type="Pfam" id="PF13116">
    <property type="entry name" value="YhdP"/>
    <property type="match status" value="1"/>
</dbReference>
<feature type="domain" description="YhdP central" evidence="3">
    <location>
        <begin position="75"/>
        <end position="1322"/>
    </location>
</feature>
<dbReference type="PANTHER" id="PTHR38690">
    <property type="entry name" value="PROTEASE-RELATED"/>
    <property type="match status" value="1"/>
</dbReference>
<evidence type="ECO:0000256" key="2">
    <source>
        <dbReference type="SAM" id="Phobius"/>
    </source>
</evidence>
<name>A0A3C1KLM8_9GAMM</name>
<evidence type="ECO:0000313" key="4">
    <source>
        <dbReference type="EMBL" id="HAN27116.1"/>
    </source>
</evidence>
<organism evidence="4 5">
    <name type="scientific">Haliea salexigens</name>
    <dbReference type="NCBI Taxonomy" id="287487"/>
    <lineage>
        <taxon>Bacteria</taxon>
        <taxon>Pseudomonadati</taxon>
        <taxon>Pseudomonadota</taxon>
        <taxon>Gammaproteobacteria</taxon>
        <taxon>Cellvibrionales</taxon>
        <taxon>Halieaceae</taxon>
        <taxon>Haliea</taxon>
    </lineage>
</organism>
<sequence>MVSAVWWRSISFRSPNPRRGGRWWRCCSGCWQKMAPVVVCTGQTRSVWCFSPASKRAPRFPQWSLPVTEPLSIYHRISRLLWRGMVATVVALAVYVSAGRVLVGMVAANQQWLMQNLSARVPFHIERGALAAEWHGFGPELVFRDLQLVFADGEPLTLGGGRVAIDVWGSLLQGSLRIGHLRLSELLLSGEITASGEFRLMGLGGSGGDAAARLRALLLDSRHVTLENNTLYLQSPAAQQEVLSLNLALQRDGSRRQLRATLDAVDGSRIRVLADGIGDPLSPARYDGVVYINAALADLATLDRWRPLWGQPLPLGATGKALVEGWLDWNGEMSDLRWRLSGEDLVLRGATGGWSLPVDRLSLEASLQQQGQRLGVFVSDLQIAHAGTQLAVPRLQIDVWGDSLRVRGRALPLTETAGLVQAAGVLPEGLATVLSDLQPGGELRELQFTLDDMTTDLPAWALSLGFADVSLAPWRGAPGVTGASGHLQLAPSRGHLTLDSENIALDFPTVFSEALAYRELFGSLDIAWSETGVALDSGLLTAVGDEGEAHALLGLWIPLAATQTGIEMDLLVGLRDSDARYRQRYLPHILDDKLLTWLESSVQRATLDAGGFIWRGSLRPGLSTRRTVQLFFALRDAELAYHPRWPALSVPEGTVLIDDAQVSVWADQARLYSSAVSGVSAETWRTPAGRLRLAIAASGKGSAADGLRVINQSPLDDTMQGALQQWSATGDLQLDLSLDLPLEDAGLPTQVALEVALADGELAIRPGGLDIDGLAGQLRYTSAEGFVAEGVTARLWGRELDVTLTQHAHGAEGEASGVSVALAGDIAMASLRDWLGGALPQWVAGEAPVTATLEFVPGARPQLRARSSLLGVALALPETWGKPPDEALPFTLDSSLGSGPLLLELRAADRAWARAVLREGELDAVSLGLQDQPLPPVSGTLRLSGHAALLDIDAWHAVLAPLMPPTTAPATATAAAPLQLDVEQLLVDSLLFAGQDWRDTLIDVQQTSAGWRGTLEAPWLRTAVSADTGLSSLVLNVDWLDVAGLGGSGGDAPDPGAISDWPDIDVAIAELLRGGRPLGQLSFALRPGERRLQVQQLQGRLADLQIAADPAPELSWSDQGTRLRMGLVAGDLAATLTALGYEAIVETEQGRLDVDMQWPGAPQQFSLADASGGLTLALENGRFLSASAGTSGALRVVSILDLADIVQRLSLTQWFESGIPFDRMSGELRVQDGVIRVPQIAVTGAGSSFRFSGRSNVASRELDGELVATLPVANNLPWVAALTAGLPVAAGVFVVSKLFEKQVSQLSSAVYRISGTWQEPAVRLDRIFDTRDGAAQDLVVPAPEPAADGQSTQDASSSPASAAAPSPAADESSRR</sequence>